<keyword evidence="1" id="KW-0812">Transmembrane</keyword>
<sequence>MDETDSFIEEVTEEVRRDKLFALMKKYGWIGIAAILAIVGSSAWIEWQKAQAEARAEAFGDAILAAQASADPAAALAALDETGARAALAQFLTGAAKAEAGDLAGARAAWDAVAKDPAAPRSLSEMARLKSVLAAGEALAPEARAAELAALATPGAPYRLLALEAQADDAAAAGKAEEAIKIAREILAEAGVTAGLQQRASQLIVALGGDPAAAE</sequence>
<dbReference type="Proteomes" id="UP000176562">
    <property type="component" value="Chromosome"/>
</dbReference>
<dbReference type="EMBL" id="CP017781">
    <property type="protein sequence ID" value="AOZ69007.1"/>
    <property type="molecule type" value="Genomic_DNA"/>
</dbReference>
<feature type="transmembrane region" description="Helical" evidence="1">
    <location>
        <begin position="27"/>
        <end position="45"/>
    </location>
</feature>
<dbReference type="STRING" id="1850250.LPB142_06465"/>
<proteinExistence type="predicted"/>
<name>A0A1D9MAY8_9RHOB</name>
<evidence type="ECO:0000256" key="1">
    <source>
        <dbReference type="SAM" id="Phobius"/>
    </source>
</evidence>
<protein>
    <recommendedName>
        <fullName evidence="4">Tetratricopeptide repeat-like domain-containing protein</fullName>
    </recommendedName>
</protein>
<keyword evidence="1" id="KW-0472">Membrane</keyword>
<evidence type="ECO:0008006" key="4">
    <source>
        <dbReference type="Google" id="ProtNLM"/>
    </source>
</evidence>
<dbReference type="RefSeq" id="WP_071165867.1">
    <property type="nucleotide sequence ID" value="NZ_CP017781.1"/>
</dbReference>
<reference evidence="2 3" key="1">
    <citation type="submission" date="2016-10" db="EMBL/GenBank/DDBJ databases">
        <title>Rhodobacter sp. LPB0142, isolated from sea water.</title>
        <authorList>
            <person name="Kim E."/>
            <person name="Yi H."/>
        </authorList>
    </citation>
    <scope>NUCLEOTIDE SEQUENCE [LARGE SCALE GENOMIC DNA]</scope>
    <source>
        <strain evidence="2 3">LPB0142</strain>
    </source>
</reference>
<dbReference type="KEGG" id="rhp:LPB142_06465"/>
<organism evidence="2 3">
    <name type="scientific">Rhodobacter xanthinilyticus</name>
    <dbReference type="NCBI Taxonomy" id="1850250"/>
    <lineage>
        <taxon>Bacteria</taxon>
        <taxon>Pseudomonadati</taxon>
        <taxon>Pseudomonadota</taxon>
        <taxon>Alphaproteobacteria</taxon>
        <taxon>Rhodobacterales</taxon>
        <taxon>Rhodobacter group</taxon>
        <taxon>Rhodobacter</taxon>
    </lineage>
</organism>
<evidence type="ECO:0000313" key="3">
    <source>
        <dbReference type="Proteomes" id="UP000176562"/>
    </source>
</evidence>
<evidence type="ECO:0000313" key="2">
    <source>
        <dbReference type="EMBL" id="AOZ69007.1"/>
    </source>
</evidence>
<keyword evidence="1" id="KW-1133">Transmembrane helix</keyword>
<dbReference type="AlphaFoldDB" id="A0A1D9MAY8"/>
<keyword evidence="3" id="KW-1185">Reference proteome</keyword>
<gene>
    <name evidence="2" type="ORF">LPB142_06465</name>
</gene>
<accession>A0A1D9MAY8</accession>